<dbReference type="SUPFAM" id="SSF55729">
    <property type="entry name" value="Acyl-CoA N-acyltransferases (Nat)"/>
    <property type="match status" value="1"/>
</dbReference>
<dbReference type="CDD" id="cd04301">
    <property type="entry name" value="NAT_SF"/>
    <property type="match status" value="1"/>
</dbReference>
<dbReference type="Proteomes" id="UP001524383">
    <property type="component" value="Unassembled WGS sequence"/>
</dbReference>
<dbReference type="InterPro" id="IPR000182">
    <property type="entry name" value="GNAT_dom"/>
</dbReference>
<name>A0ABD4TGF7_9EURY</name>
<dbReference type="PANTHER" id="PTHR20905:SF1">
    <property type="entry name" value="AT07410P-RELATED"/>
    <property type="match status" value="1"/>
</dbReference>
<evidence type="ECO:0000313" key="2">
    <source>
        <dbReference type="EMBL" id="MCQ1537816.1"/>
    </source>
</evidence>
<evidence type="ECO:0000313" key="3">
    <source>
        <dbReference type="Proteomes" id="UP001524383"/>
    </source>
</evidence>
<dbReference type="Gene3D" id="3.40.630.30">
    <property type="match status" value="1"/>
</dbReference>
<dbReference type="PANTHER" id="PTHR20905">
    <property type="entry name" value="N-ACETYLTRANSFERASE-RELATED"/>
    <property type="match status" value="1"/>
</dbReference>
<proteinExistence type="predicted"/>
<dbReference type="InterPro" id="IPR016181">
    <property type="entry name" value="Acyl_CoA_acyltransferase"/>
</dbReference>
<comment type="caution">
    <text evidence="2">The sequence shown here is derived from an EMBL/GenBank/DDBJ whole genome shotgun (WGS) entry which is preliminary data.</text>
</comment>
<evidence type="ECO:0000259" key="1">
    <source>
        <dbReference type="PROSITE" id="PS51186"/>
    </source>
</evidence>
<reference evidence="2 3" key="1">
    <citation type="submission" date="2019-08" db="EMBL/GenBank/DDBJ databases">
        <authorList>
            <person name="Chen S.-C."/>
            <person name="Lai M.-C."/>
            <person name="You Y.-T."/>
        </authorList>
    </citation>
    <scope>NUCLEOTIDE SEQUENCE [LARGE SCALE GENOMIC DNA]</scope>
    <source>
        <strain evidence="2 3">P2F9704a</strain>
    </source>
</reference>
<accession>A0ABD4TGF7</accession>
<gene>
    <name evidence="2" type="ORF">FTO68_02275</name>
</gene>
<protein>
    <submittedName>
        <fullName evidence="2">GNAT family N-acetyltransferase</fullName>
    </submittedName>
</protein>
<keyword evidence="3" id="KW-1185">Reference proteome</keyword>
<sequence>MRALSGLLRTYEGAGVLCFFLNGHEQEHHSMTREHNPIASGITIDRFSGVDFDPYIQFYIDIFYEHEPLGNCVGLSREQMEYITKNLYCGEKNLLSQDLCWIARDRSKESRPVGIIACDDPVAAGELEMPQDLTGEDAEKISVVAGVLEEVSRPMQELFGEGEGVCLHVAAIGVLHEYKGRGIAFRLLQAALQDATSRGFRYAFSECANPASRMLHEKAGFRSINSISLSSYTIGGRRPLAHCDLEIYLMKKVLDG</sequence>
<dbReference type="PROSITE" id="PS51186">
    <property type="entry name" value="GNAT"/>
    <property type="match status" value="1"/>
</dbReference>
<feature type="domain" description="N-acetyltransferase" evidence="1">
    <location>
        <begin position="105"/>
        <end position="255"/>
    </location>
</feature>
<dbReference type="EMBL" id="VOTZ01000003">
    <property type="protein sequence ID" value="MCQ1537816.1"/>
    <property type="molecule type" value="Genomic_DNA"/>
</dbReference>
<dbReference type="AlphaFoldDB" id="A0ABD4TGF7"/>
<organism evidence="2 3">
    <name type="scientific">Methanocalculus taiwanensis</name>
    <dbReference type="NCBI Taxonomy" id="106207"/>
    <lineage>
        <taxon>Archaea</taxon>
        <taxon>Methanobacteriati</taxon>
        <taxon>Methanobacteriota</taxon>
        <taxon>Stenosarchaea group</taxon>
        <taxon>Methanomicrobia</taxon>
        <taxon>Methanomicrobiales</taxon>
        <taxon>Methanocalculaceae</taxon>
        <taxon>Methanocalculus</taxon>
    </lineage>
</organism>
<dbReference type="Pfam" id="PF00583">
    <property type="entry name" value="Acetyltransf_1"/>
    <property type="match status" value="1"/>
</dbReference>